<keyword evidence="2" id="KW-1185">Reference proteome</keyword>
<evidence type="ECO:0000313" key="2">
    <source>
        <dbReference type="Proteomes" id="UP001190700"/>
    </source>
</evidence>
<proteinExistence type="predicted"/>
<evidence type="ECO:0000313" key="1">
    <source>
        <dbReference type="EMBL" id="KAK3286662.1"/>
    </source>
</evidence>
<dbReference type="EMBL" id="LGRX02001211">
    <property type="protein sequence ID" value="KAK3286662.1"/>
    <property type="molecule type" value="Genomic_DNA"/>
</dbReference>
<name>A0AAE0GYP6_9CHLO</name>
<sequence>MEQPSQREQYRDVHTDQACMNWLKSRGAIESPETDMRRVLSRARSCRWNEVEGELCLIKANAKEVRVPKPEDRLDLVKVCFPVRAV</sequence>
<comment type="caution">
    <text evidence="1">The sequence shown here is derived from an EMBL/GenBank/DDBJ whole genome shotgun (WGS) entry which is preliminary data.</text>
</comment>
<dbReference type="Proteomes" id="UP001190700">
    <property type="component" value="Unassembled WGS sequence"/>
</dbReference>
<accession>A0AAE0GYP6</accession>
<organism evidence="1 2">
    <name type="scientific">Cymbomonas tetramitiformis</name>
    <dbReference type="NCBI Taxonomy" id="36881"/>
    <lineage>
        <taxon>Eukaryota</taxon>
        <taxon>Viridiplantae</taxon>
        <taxon>Chlorophyta</taxon>
        <taxon>Pyramimonadophyceae</taxon>
        <taxon>Pyramimonadales</taxon>
        <taxon>Pyramimonadaceae</taxon>
        <taxon>Cymbomonas</taxon>
    </lineage>
</organism>
<gene>
    <name evidence="1" type="ORF">CYMTET_5788</name>
</gene>
<dbReference type="AlphaFoldDB" id="A0AAE0GYP6"/>
<reference evidence="1 2" key="1">
    <citation type="journal article" date="2015" name="Genome Biol. Evol.">
        <title>Comparative Genomics of a Bacterivorous Green Alga Reveals Evolutionary Causalities and Consequences of Phago-Mixotrophic Mode of Nutrition.</title>
        <authorList>
            <person name="Burns J.A."/>
            <person name="Paasch A."/>
            <person name="Narechania A."/>
            <person name="Kim E."/>
        </authorList>
    </citation>
    <scope>NUCLEOTIDE SEQUENCE [LARGE SCALE GENOMIC DNA]</scope>
    <source>
        <strain evidence="1 2">PLY_AMNH</strain>
    </source>
</reference>
<protein>
    <submittedName>
        <fullName evidence="1">Uncharacterized protein</fullName>
    </submittedName>
</protein>